<dbReference type="Proteomes" id="UP000198505">
    <property type="component" value="Unassembled WGS sequence"/>
</dbReference>
<dbReference type="AlphaFoldDB" id="A0A1H9S1L0"/>
<organism evidence="2 3">
    <name type="scientific">Vreelandella subterranea</name>
    <dbReference type="NCBI Taxonomy" id="416874"/>
    <lineage>
        <taxon>Bacteria</taxon>
        <taxon>Pseudomonadati</taxon>
        <taxon>Pseudomonadota</taxon>
        <taxon>Gammaproteobacteria</taxon>
        <taxon>Oceanospirillales</taxon>
        <taxon>Halomonadaceae</taxon>
        <taxon>Vreelandella</taxon>
    </lineage>
</organism>
<evidence type="ECO:0000313" key="2">
    <source>
        <dbReference type="EMBL" id="SER78887.1"/>
    </source>
</evidence>
<dbReference type="STRING" id="416874.SAMN04487958_10312"/>
<protein>
    <recommendedName>
        <fullName evidence="4">2TM domain-containing protein</fullName>
    </recommendedName>
</protein>
<keyword evidence="3" id="KW-1185">Reference proteome</keyword>
<evidence type="ECO:0008006" key="4">
    <source>
        <dbReference type="Google" id="ProtNLM"/>
    </source>
</evidence>
<proteinExistence type="predicted"/>
<sequence>MNTTQKIARNAAIFATIITALMLYFVPDMVWWGYIVTWLFFAVMWHSSGIKRASRENLANLRDR</sequence>
<feature type="transmembrane region" description="Helical" evidence="1">
    <location>
        <begin position="31"/>
        <end position="48"/>
    </location>
</feature>
<keyword evidence="1" id="KW-1133">Transmembrane helix</keyword>
<keyword evidence="1" id="KW-0472">Membrane</keyword>
<name>A0A1H9S1L0_9GAMM</name>
<evidence type="ECO:0000256" key="1">
    <source>
        <dbReference type="SAM" id="Phobius"/>
    </source>
</evidence>
<gene>
    <name evidence="2" type="ORF">SAMN04487958_10312</name>
</gene>
<keyword evidence="1" id="KW-0812">Transmembrane</keyword>
<accession>A0A1H9S1L0</accession>
<evidence type="ECO:0000313" key="3">
    <source>
        <dbReference type="Proteomes" id="UP000198505"/>
    </source>
</evidence>
<feature type="transmembrane region" description="Helical" evidence="1">
    <location>
        <begin position="7"/>
        <end position="25"/>
    </location>
</feature>
<dbReference type="EMBL" id="FOGS01000003">
    <property type="protein sequence ID" value="SER78887.1"/>
    <property type="molecule type" value="Genomic_DNA"/>
</dbReference>
<reference evidence="3" key="1">
    <citation type="submission" date="2016-10" db="EMBL/GenBank/DDBJ databases">
        <authorList>
            <person name="Varghese N."/>
            <person name="Submissions S."/>
        </authorList>
    </citation>
    <scope>NUCLEOTIDE SEQUENCE [LARGE SCALE GENOMIC DNA]</scope>
    <source>
        <strain evidence="3">CGMCC 1.6495</strain>
    </source>
</reference>